<name>A0A1S2V7N0_9PSED</name>
<organism evidence="7 9">
    <name type="scientific">Pseudomonas costantinii</name>
    <dbReference type="NCBI Taxonomy" id="168469"/>
    <lineage>
        <taxon>Bacteria</taxon>
        <taxon>Pseudomonadati</taxon>
        <taxon>Pseudomonadota</taxon>
        <taxon>Gammaproteobacteria</taxon>
        <taxon>Pseudomonadales</taxon>
        <taxon>Pseudomonadaceae</taxon>
        <taxon>Pseudomonas</taxon>
    </lineage>
</organism>
<dbReference type="AlphaFoldDB" id="A0A1S2V7N0"/>
<dbReference type="CDD" id="cd03230">
    <property type="entry name" value="ABC_DR_subfamily_A"/>
    <property type="match status" value="1"/>
</dbReference>
<reference evidence="7 9" key="1">
    <citation type="submission" date="2016-08" db="EMBL/GenBank/DDBJ databases">
        <title>Draft genome sequence of Pseudomonas costantinii LMG 22119, type strain isolated from cultivated mushroom (Agaricus bisporus) sporophores.</title>
        <authorList>
            <person name="Tambong J.T."/>
        </authorList>
    </citation>
    <scope>NUCLEOTIDE SEQUENCE [LARGE SCALE GENOMIC DNA]</scope>
    <source>
        <strain evidence="7 9">LMG 22119</strain>
    </source>
</reference>
<protein>
    <submittedName>
        <fullName evidence="8">ABC-2 type transport system ATP-binding protein</fullName>
    </submittedName>
</protein>
<evidence type="ECO:0000313" key="8">
    <source>
        <dbReference type="EMBL" id="SED17606.1"/>
    </source>
</evidence>
<dbReference type="Proteomes" id="UP000181661">
    <property type="component" value="Unassembled WGS sequence"/>
</dbReference>
<dbReference type="SUPFAM" id="SSF52540">
    <property type="entry name" value="P-loop containing nucleoside triphosphate hydrolases"/>
    <property type="match status" value="1"/>
</dbReference>
<accession>A0A1S2V7N0</accession>
<evidence type="ECO:0000313" key="10">
    <source>
        <dbReference type="Proteomes" id="UP000182179"/>
    </source>
</evidence>
<dbReference type="Pfam" id="PF00005">
    <property type="entry name" value="ABC_tran"/>
    <property type="match status" value="1"/>
</dbReference>
<gene>
    <name evidence="7" type="ORF">BFL40_07300</name>
    <name evidence="8" type="ORF">SAMN04515675_0138</name>
</gene>
<dbReference type="SMART" id="SM00382">
    <property type="entry name" value="AAA"/>
    <property type="match status" value="1"/>
</dbReference>
<sequence>MNVIRVNGLVKRYRDVHALKGISLTVERGEVFALLGPNGSGKTTALEILMGLRSIDEGTVEYVDKGGEVSEMPRIGPVFQSQMYYDRLTVRELIKYYSNFYRSPSTAIPRYLEMMNLKDKLGSTFRHLSGGQKQQLAIVLALVNDPEILFFDEPTTALDPQVRLKIWELIRVLKEEGKTIIFTSHYIEEAEALADRVSILSKGELVVTDTPQNIIRRYNNRCNVELCFKGDVAIPAIEAYGFANVQLINGVCSFNVQAIDADVMRKLSDLCDLYPLSRIEIGKESLQSVFVKITEEAVS</sequence>
<dbReference type="EMBL" id="FNTS01000002">
    <property type="protein sequence ID" value="SED17606.1"/>
    <property type="molecule type" value="Genomic_DNA"/>
</dbReference>
<keyword evidence="5 8" id="KW-0067">ATP-binding</keyword>
<evidence type="ECO:0000256" key="2">
    <source>
        <dbReference type="ARBA" id="ARBA00022448"/>
    </source>
</evidence>
<dbReference type="InterPro" id="IPR027417">
    <property type="entry name" value="P-loop_NTPase"/>
</dbReference>
<keyword evidence="4" id="KW-0547">Nucleotide-binding</keyword>
<evidence type="ECO:0000313" key="9">
    <source>
        <dbReference type="Proteomes" id="UP000181661"/>
    </source>
</evidence>
<keyword evidence="10" id="KW-1185">Reference proteome</keyword>
<dbReference type="InterPro" id="IPR003593">
    <property type="entry name" value="AAA+_ATPase"/>
</dbReference>
<dbReference type="InterPro" id="IPR003439">
    <property type="entry name" value="ABC_transporter-like_ATP-bd"/>
</dbReference>
<dbReference type="GO" id="GO:0005524">
    <property type="term" value="F:ATP binding"/>
    <property type="evidence" value="ECO:0007669"/>
    <property type="project" value="UniProtKB-KW"/>
</dbReference>
<dbReference type="PROSITE" id="PS50893">
    <property type="entry name" value="ABC_TRANSPORTER_2"/>
    <property type="match status" value="1"/>
</dbReference>
<keyword evidence="2" id="KW-0813">Transport</keyword>
<evidence type="ECO:0000259" key="6">
    <source>
        <dbReference type="PROSITE" id="PS50893"/>
    </source>
</evidence>
<keyword evidence="3" id="KW-0536">Nodulation</keyword>
<comment type="similarity">
    <text evidence="1">Belongs to the ABC transporter superfamily.</text>
</comment>
<feature type="domain" description="ABC transporter" evidence="6">
    <location>
        <begin position="4"/>
        <end position="227"/>
    </location>
</feature>
<evidence type="ECO:0000256" key="1">
    <source>
        <dbReference type="ARBA" id="ARBA00005417"/>
    </source>
</evidence>
<comment type="caution">
    <text evidence="7">The sequence shown here is derived from an EMBL/GenBank/DDBJ whole genome shotgun (WGS) entry which is preliminary data.</text>
</comment>
<evidence type="ECO:0000313" key="7">
    <source>
        <dbReference type="EMBL" id="OIN53988.1"/>
    </source>
</evidence>
<proteinExistence type="inferred from homology"/>
<evidence type="ECO:0000256" key="5">
    <source>
        <dbReference type="ARBA" id="ARBA00022840"/>
    </source>
</evidence>
<dbReference type="RefSeq" id="WP_071483323.1">
    <property type="nucleotide sequence ID" value="NZ_FNTS01000002.1"/>
</dbReference>
<dbReference type="GO" id="GO:0016887">
    <property type="term" value="F:ATP hydrolysis activity"/>
    <property type="evidence" value="ECO:0007669"/>
    <property type="project" value="InterPro"/>
</dbReference>
<reference evidence="8 10" key="2">
    <citation type="submission" date="2016-10" db="EMBL/GenBank/DDBJ databases">
        <authorList>
            <person name="Varghese N."/>
            <person name="Submissions S."/>
        </authorList>
    </citation>
    <scope>NUCLEOTIDE SEQUENCE [LARGE SCALE GENOMIC DNA]</scope>
    <source>
        <strain evidence="8 10">BS2773</strain>
    </source>
</reference>
<dbReference type="InterPro" id="IPR050763">
    <property type="entry name" value="ABC_transporter_ATP-binding"/>
</dbReference>
<dbReference type="PANTHER" id="PTHR42711:SF5">
    <property type="entry name" value="ABC TRANSPORTER ATP-BINDING PROTEIN NATA"/>
    <property type="match status" value="1"/>
</dbReference>
<dbReference type="Gene3D" id="3.40.50.300">
    <property type="entry name" value="P-loop containing nucleotide triphosphate hydrolases"/>
    <property type="match status" value="1"/>
</dbReference>
<dbReference type="PANTHER" id="PTHR42711">
    <property type="entry name" value="ABC TRANSPORTER ATP-BINDING PROTEIN"/>
    <property type="match status" value="1"/>
</dbReference>
<dbReference type="OrthoDB" id="9781337at2"/>
<dbReference type="EMBL" id="MDDR01000009">
    <property type="protein sequence ID" value="OIN53988.1"/>
    <property type="molecule type" value="Genomic_DNA"/>
</dbReference>
<dbReference type="Proteomes" id="UP000182179">
    <property type="component" value="Unassembled WGS sequence"/>
</dbReference>
<evidence type="ECO:0000256" key="4">
    <source>
        <dbReference type="ARBA" id="ARBA00022741"/>
    </source>
</evidence>
<evidence type="ECO:0000256" key="3">
    <source>
        <dbReference type="ARBA" id="ARBA00022458"/>
    </source>
</evidence>